<name>A0AAD1UBQ6_EUPCR</name>
<dbReference type="InterPro" id="IPR011009">
    <property type="entry name" value="Kinase-like_dom_sf"/>
</dbReference>
<evidence type="ECO:0000256" key="5">
    <source>
        <dbReference type="SAM" id="MobiDB-lite"/>
    </source>
</evidence>
<dbReference type="GO" id="GO:0005524">
    <property type="term" value="F:ATP binding"/>
    <property type="evidence" value="ECO:0007669"/>
    <property type="project" value="UniProtKB-KW"/>
</dbReference>
<sequence>MNSKTWNDLVGVSRGLWSVLQKAQTNNQSVYRMPRVPSYQRLESYSQEYSQAVDENNEDPLDREFHKINRERMLKNTTEEAMSTDQGSHISEERRGHIEEPSLEDSKRTEPIKQSEEVSESTHKEEFIEDEITEKEKELGYDQTPFYLKQDRPVFTGRETKIPTSPSARALHFGALGISLVGGTLSAALKQNLGISQPLPEVEGGRRLARYAMTDDNSNRLSNTLCKMRGAALKIGQILSNTDDSVIPLSIQKAFDKARQNADIMPKYQVVQMLERELGANWKDNFEEFDMYPIAAASIGQVHKGILKDGTEVAIKIQYPDIERSIDSDFGNFRRLLKVVGAMPDNLYLEELFANVKAELHEECDYTIEAEKQRFYKQMLEDESYSSDYYVPTVYNDLSTKHIITQEFIHGVPIDELHNYPQEVRDRAGKLMLKLCLHEIFLLKFMQTDPNPANFYYDVEKNRFNLIDLGAAHHYKESFVHDYFQVVEGAALEDKDKIIDYSTKLGFLTGDENRVMLESHSKSAMFIGEPFKHQEPYFDFGNSKISNKLIEEIPVMLKNRLSPPPQEVYSLHRKLSGSYFLCIKLRSKVNSKELYNEVSERFKLMNSLQYSTVY</sequence>
<comment type="caution">
    <text evidence="7">The sequence shown here is derived from an EMBL/GenBank/DDBJ whole genome shotgun (WGS) entry which is preliminary data.</text>
</comment>
<keyword evidence="2" id="KW-0808">Transferase</keyword>
<proteinExistence type="inferred from homology"/>
<dbReference type="AlphaFoldDB" id="A0AAD1UBQ6"/>
<evidence type="ECO:0000256" key="2">
    <source>
        <dbReference type="ARBA" id="ARBA00022679"/>
    </source>
</evidence>
<feature type="compositionally biased region" description="Basic and acidic residues" evidence="5">
    <location>
        <begin position="90"/>
        <end position="126"/>
    </location>
</feature>
<dbReference type="InterPro" id="IPR051409">
    <property type="entry name" value="Atypical_kinase_ADCK"/>
</dbReference>
<reference evidence="7" key="1">
    <citation type="submission" date="2023-07" db="EMBL/GenBank/DDBJ databases">
        <authorList>
            <consortium name="AG Swart"/>
            <person name="Singh M."/>
            <person name="Singh A."/>
            <person name="Seah K."/>
            <person name="Emmerich C."/>
        </authorList>
    </citation>
    <scope>NUCLEOTIDE SEQUENCE</scope>
    <source>
        <strain evidence="7">DP1</strain>
    </source>
</reference>
<feature type="domain" description="ABC1 atypical kinase-like" evidence="6">
    <location>
        <begin position="259"/>
        <end position="501"/>
    </location>
</feature>
<dbReference type="EMBL" id="CAMPGE010003637">
    <property type="protein sequence ID" value="CAI2362479.1"/>
    <property type="molecule type" value="Genomic_DNA"/>
</dbReference>
<dbReference type="CDD" id="cd13970">
    <property type="entry name" value="ABC1_ADCK3"/>
    <property type="match status" value="1"/>
</dbReference>
<dbReference type="Proteomes" id="UP001295684">
    <property type="component" value="Unassembled WGS sequence"/>
</dbReference>
<protein>
    <recommendedName>
        <fullName evidence="6">ABC1 atypical kinase-like domain-containing protein</fullName>
    </recommendedName>
</protein>
<comment type="similarity">
    <text evidence="1">Belongs to the protein kinase superfamily. ADCK protein kinase family.</text>
</comment>
<keyword evidence="8" id="KW-1185">Reference proteome</keyword>
<dbReference type="PANTHER" id="PTHR43851">
    <property type="match status" value="1"/>
</dbReference>
<dbReference type="PANTHER" id="PTHR43851:SF3">
    <property type="entry name" value="COENZYME Q8"/>
    <property type="match status" value="1"/>
</dbReference>
<evidence type="ECO:0000259" key="6">
    <source>
        <dbReference type="Pfam" id="PF03109"/>
    </source>
</evidence>
<evidence type="ECO:0000256" key="4">
    <source>
        <dbReference type="ARBA" id="ARBA00022840"/>
    </source>
</evidence>
<organism evidence="7 8">
    <name type="scientific">Euplotes crassus</name>
    <dbReference type="NCBI Taxonomy" id="5936"/>
    <lineage>
        <taxon>Eukaryota</taxon>
        <taxon>Sar</taxon>
        <taxon>Alveolata</taxon>
        <taxon>Ciliophora</taxon>
        <taxon>Intramacronucleata</taxon>
        <taxon>Spirotrichea</taxon>
        <taxon>Hypotrichia</taxon>
        <taxon>Euplotida</taxon>
        <taxon>Euplotidae</taxon>
        <taxon>Moneuplotes</taxon>
    </lineage>
</organism>
<evidence type="ECO:0000256" key="3">
    <source>
        <dbReference type="ARBA" id="ARBA00022741"/>
    </source>
</evidence>
<keyword evidence="3" id="KW-0547">Nucleotide-binding</keyword>
<dbReference type="InterPro" id="IPR034646">
    <property type="entry name" value="ADCK3_dom"/>
</dbReference>
<feature type="region of interest" description="Disordered" evidence="5">
    <location>
        <begin position="73"/>
        <end position="135"/>
    </location>
</feature>
<dbReference type="GO" id="GO:0016740">
    <property type="term" value="F:transferase activity"/>
    <property type="evidence" value="ECO:0007669"/>
    <property type="project" value="UniProtKB-KW"/>
</dbReference>
<dbReference type="Pfam" id="PF03109">
    <property type="entry name" value="ABC1"/>
    <property type="match status" value="1"/>
</dbReference>
<feature type="compositionally biased region" description="Polar residues" evidence="5">
    <location>
        <begin position="79"/>
        <end position="89"/>
    </location>
</feature>
<dbReference type="InterPro" id="IPR004147">
    <property type="entry name" value="ABC1_dom"/>
</dbReference>
<evidence type="ECO:0000313" key="7">
    <source>
        <dbReference type="EMBL" id="CAI2362479.1"/>
    </source>
</evidence>
<gene>
    <name evidence="7" type="ORF">ECRASSUSDP1_LOCUS3802</name>
</gene>
<dbReference type="SUPFAM" id="SSF56112">
    <property type="entry name" value="Protein kinase-like (PK-like)"/>
    <property type="match status" value="1"/>
</dbReference>
<evidence type="ECO:0000256" key="1">
    <source>
        <dbReference type="ARBA" id="ARBA00009670"/>
    </source>
</evidence>
<dbReference type="GO" id="GO:0006744">
    <property type="term" value="P:ubiquinone biosynthetic process"/>
    <property type="evidence" value="ECO:0007669"/>
    <property type="project" value="TreeGrafter"/>
</dbReference>
<accession>A0AAD1UBQ6</accession>
<dbReference type="Gene3D" id="1.10.510.10">
    <property type="entry name" value="Transferase(Phosphotransferase) domain 1"/>
    <property type="match status" value="1"/>
</dbReference>
<evidence type="ECO:0000313" key="8">
    <source>
        <dbReference type="Proteomes" id="UP001295684"/>
    </source>
</evidence>
<keyword evidence="4" id="KW-0067">ATP-binding</keyword>